<dbReference type="AlphaFoldDB" id="A0A8I6SCL3"/>
<name>A0A8I6SCL3_CIMLE</name>
<dbReference type="RefSeq" id="XP_014261839.1">
    <property type="nucleotide sequence ID" value="XM_014406353.2"/>
</dbReference>
<reference evidence="1" key="1">
    <citation type="submission" date="2022-01" db="UniProtKB">
        <authorList>
            <consortium name="EnsemblMetazoa"/>
        </authorList>
    </citation>
    <scope>IDENTIFICATION</scope>
</reference>
<dbReference type="GeneID" id="106673953"/>
<proteinExistence type="predicted"/>
<dbReference type="EnsemblMetazoa" id="XM_014406353.2">
    <property type="protein sequence ID" value="XP_014261839.1"/>
    <property type="gene ID" value="LOC106673953"/>
</dbReference>
<dbReference type="Proteomes" id="UP000494040">
    <property type="component" value="Unassembled WGS sequence"/>
</dbReference>
<evidence type="ECO:0000313" key="2">
    <source>
        <dbReference type="Proteomes" id="UP000494040"/>
    </source>
</evidence>
<dbReference type="KEGG" id="clec:106673953"/>
<evidence type="ECO:0000313" key="1">
    <source>
        <dbReference type="EnsemblMetazoa" id="XP_014261839.1"/>
    </source>
</evidence>
<protein>
    <submittedName>
        <fullName evidence="1">Uncharacterized protein</fullName>
    </submittedName>
</protein>
<sequence>MENGDYITPEAALKIGNAIQCDIAPPFWYPCCQIKAKSFGPVGNLDDMAIVKLMQPVEKKEWLREMGVDKKEMYLPGEIYKSKVPKEILKAPQTDERCQDIWKPKTYGFHKTFKPEDFPPITYPLYESVMRREKLSSNYDSVSTLQSSPSGSSTLNTRSWNVAENLPVLNYANQVPTGKRRSCVFYGDHQCSEHVHIPGTNPCCRRYTVDRK</sequence>
<organism evidence="1 2">
    <name type="scientific">Cimex lectularius</name>
    <name type="common">Bed bug</name>
    <name type="synonym">Acanthia lectularia</name>
    <dbReference type="NCBI Taxonomy" id="79782"/>
    <lineage>
        <taxon>Eukaryota</taxon>
        <taxon>Metazoa</taxon>
        <taxon>Ecdysozoa</taxon>
        <taxon>Arthropoda</taxon>
        <taxon>Hexapoda</taxon>
        <taxon>Insecta</taxon>
        <taxon>Pterygota</taxon>
        <taxon>Neoptera</taxon>
        <taxon>Paraneoptera</taxon>
        <taxon>Hemiptera</taxon>
        <taxon>Heteroptera</taxon>
        <taxon>Panheteroptera</taxon>
        <taxon>Cimicomorpha</taxon>
        <taxon>Cimicidae</taxon>
        <taxon>Cimex</taxon>
    </lineage>
</organism>
<keyword evidence="2" id="KW-1185">Reference proteome</keyword>
<accession>A0A8I6SCL3</accession>